<accession>A0ABD2ADH8</accession>
<proteinExistence type="predicted"/>
<protein>
    <submittedName>
        <fullName evidence="1">Uncharacterized protein</fullName>
    </submittedName>
</protein>
<comment type="caution">
    <text evidence="1">The sequence shown here is derived from an EMBL/GenBank/DDBJ whole genome shotgun (WGS) entry which is preliminary data.</text>
</comment>
<name>A0ABD2ADH8_VESSQ</name>
<keyword evidence="2" id="KW-1185">Reference proteome</keyword>
<sequence length="76" mass="9106">MSILCIYYLLKINLLKLGKSIMHTYESIFNLVFIEVIRSRLLPELSSSAALLPRTNIHNEKRKKYEYKKTPYMNRR</sequence>
<dbReference type="EMBL" id="JAUDFV010000152">
    <property type="protein sequence ID" value="KAL2718461.1"/>
    <property type="molecule type" value="Genomic_DNA"/>
</dbReference>
<dbReference type="Proteomes" id="UP001607302">
    <property type="component" value="Unassembled WGS sequence"/>
</dbReference>
<evidence type="ECO:0000313" key="2">
    <source>
        <dbReference type="Proteomes" id="UP001607302"/>
    </source>
</evidence>
<reference evidence="1 2" key="1">
    <citation type="journal article" date="2024" name="Ann. Entomol. Soc. Am.">
        <title>Genomic analyses of the southern and eastern yellowjacket wasps (Hymenoptera: Vespidae) reveal evolutionary signatures of social life.</title>
        <authorList>
            <person name="Catto M.A."/>
            <person name="Caine P.B."/>
            <person name="Orr S.E."/>
            <person name="Hunt B.G."/>
            <person name="Goodisman M.A.D."/>
        </authorList>
    </citation>
    <scope>NUCLEOTIDE SEQUENCE [LARGE SCALE GENOMIC DNA]</scope>
    <source>
        <strain evidence="1">233</strain>
        <tissue evidence="1">Head and thorax</tissue>
    </source>
</reference>
<organism evidence="1 2">
    <name type="scientific">Vespula squamosa</name>
    <name type="common">Southern yellow jacket</name>
    <name type="synonym">Wasp</name>
    <dbReference type="NCBI Taxonomy" id="30214"/>
    <lineage>
        <taxon>Eukaryota</taxon>
        <taxon>Metazoa</taxon>
        <taxon>Ecdysozoa</taxon>
        <taxon>Arthropoda</taxon>
        <taxon>Hexapoda</taxon>
        <taxon>Insecta</taxon>
        <taxon>Pterygota</taxon>
        <taxon>Neoptera</taxon>
        <taxon>Endopterygota</taxon>
        <taxon>Hymenoptera</taxon>
        <taxon>Apocrita</taxon>
        <taxon>Aculeata</taxon>
        <taxon>Vespoidea</taxon>
        <taxon>Vespidae</taxon>
        <taxon>Vespinae</taxon>
        <taxon>Vespula</taxon>
    </lineage>
</organism>
<gene>
    <name evidence="1" type="ORF">V1478_012337</name>
</gene>
<evidence type="ECO:0000313" key="1">
    <source>
        <dbReference type="EMBL" id="KAL2718461.1"/>
    </source>
</evidence>
<dbReference type="AlphaFoldDB" id="A0ABD2ADH8"/>